<accession>A0ACC2NDI0</accession>
<sequence>MIADGDSSVYKAVRDSKLYRKYRVQVEKIECKNHLLRNLCNKIKDASKSRITLARGNVMAFRDVVFRGAFKVRKHITKLVKIKLSRERSKEQEHSLQTQILDAVNHCFGDHRNCERLDVPCNPKPKEKNWVPTLISTKIYYQIKSAVSNISCHVKRLLGNETNNPVESFNSIIAKLLGGKRVNFSARESYSLRVHAAVVQFNVQCLLSSIIETGGFNPSEISNALENSQRARIISKKALRIIQGRRKRRAATGADADYGEAVQQPDVDPSAYQVLKDYHIRQLKEDQKNKIQIEHDTRDQSGCEGWHELRSERCCSSSFGRICRLRDDTSRGNVVKDILYPSVTDFPAFRYESRVTIADGDEYYLASSVDGFIDDDGVLEMKSPISARNMTFKEAMVKKPALRLIFTGKDRKKTNPNHYYYYQVQGQLHITGTAYCTFALVTGKSIHLVRVEQDDDFWENKMAERLKNFYFDCLQPEILDSRYNRNMPLREPEYVIRAQKAAALKKLSTLLQKKNPKASKKTPAPKTLRSSSKYQQNRKVVNKRTSVKQKTANLEEPIQTSGSPQFQSDATTMDELEVNQDGLGLPSDVPPTQEEKGRIHHALNSHIDMDKVSKNVLSLEAKLTDDVINAILQVVLNHTSDYEIHPPVYFRFLRDMPEQFRYWNGKTHLQIIGGEDDEGGCDHWICFKFNGKDLLIYDSLNKTCLDEEVALHFKHRYPEFDLGEIVYVTITNQPDNILWRLCFSVLDAHNTG</sequence>
<gene>
    <name evidence="1" type="ORF">QAD02_000474</name>
</gene>
<dbReference type="EMBL" id="CM056743">
    <property type="protein sequence ID" value="KAJ8669215.1"/>
    <property type="molecule type" value="Genomic_DNA"/>
</dbReference>
<keyword evidence="2" id="KW-1185">Reference proteome</keyword>
<proteinExistence type="predicted"/>
<dbReference type="Proteomes" id="UP001239111">
    <property type="component" value="Chromosome 3"/>
</dbReference>
<protein>
    <submittedName>
        <fullName evidence="1">Uncharacterized protein</fullName>
    </submittedName>
</protein>
<name>A0ACC2NDI0_9HYME</name>
<comment type="caution">
    <text evidence="1">The sequence shown here is derived from an EMBL/GenBank/DDBJ whole genome shotgun (WGS) entry which is preliminary data.</text>
</comment>
<reference evidence="1" key="1">
    <citation type="submission" date="2023-04" db="EMBL/GenBank/DDBJ databases">
        <title>A chromosome-level genome assembly of the parasitoid wasp Eretmocerus hayati.</title>
        <authorList>
            <person name="Zhong Y."/>
            <person name="Liu S."/>
            <person name="Liu Y."/>
        </authorList>
    </citation>
    <scope>NUCLEOTIDE SEQUENCE</scope>
    <source>
        <strain evidence="1">ZJU_SS_LIU_2023</strain>
    </source>
</reference>
<organism evidence="1 2">
    <name type="scientific">Eretmocerus hayati</name>
    <dbReference type="NCBI Taxonomy" id="131215"/>
    <lineage>
        <taxon>Eukaryota</taxon>
        <taxon>Metazoa</taxon>
        <taxon>Ecdysozoa</taxon>
        <taxon>Arthropoda</taxon>
        <taxon>Hexapoda</taxon>
        <taxon>Insecta</taxon>
        <taxon>Pterygota</taxon>
        <taxon>Neoptera</taxon>
        <taxon>Endopterygota</taxon>
        <taxon>Hymenoptera</taxon>
        <taxon>Apocrita</taxon>
        <taxon>Proctotrupomorpha</taxon>
        <taxon>Chalcidoidea</taxon>
        <taxon>Aphelinidae</taxon>
        <taxon>Aphelininae</taxon>
        <taxon>Eretmocerus</taxon>
    </lineage>
</organism>
<evidence type="ECO:0000313" key="1">
    <source>
        <dbReference type="EMBL" id="KAJ8669215.1"/>
    </source>
</evidence>
<evidence type="ECO:0000313" key="2">
    <source>
        <dbReference type="Proteomes" id="UP001239111"/>
    </source>
</evidence>